<dbReference type="InParanoid" id="A0A0C9ZZD3"/>
<organism evidence="1 2">
    <name type="scientific">Suillus luteus UH-Slu-Lm8-n1</name>
    <dbReference type="NCBI Taxonomy" id="930992"/>
    <lineage>
        <taxon>Eukaryota</taxon>
        <taxon>Fungi</taxon>
        <taxon>Dikarya</taxon>
        <taxon>Basidiomycota</taxon>
        <taxon>Agaricomycotina</taxon>
        <taxon>Agaricomycetes</taxon>
        <taxon>Agaricomycetidae</taxon>
        <taxon>Boletales</taxon>
        <taxon>Suillineae</taxon>
        <taxon>Suillaceae</taxon>
        <taxon>Suillus</taxon>
    </lineage>
</organism>
<reference evidence="1 2" key="1">
    <citation type="submission" date="2014-04" db="EMBL/GenBank/DDBJ databases">
        <authorList>
            <consortium name="DOE Joint Genome Institute"/>
            <person name="Kuo A."/>
            <person name="Ruytinx J."/>
            <person name="Rineau F."/>
            <person name="Colpaert J."/>
            <person name="Kohler A."/>
            <person name="Nagy L.G."/>
            <person name="Floudas D."/>
            <person name="Copeland A."/>
            <person name="Barry K.W."/>
            <person name="Cichocki N."/>
            <person name="Veneault-Fourrey C."/>
            <person name="LaButti K."/>
            <person name="Lindquist E.A."/>
            <person name="Lipzen A."/>
            <person name="Lundell T."/>
            <person name="Morin E."/>
            <person name="Murat C."/>
            <person name="Sun H."/>
            <person name="Tunlid A."/>
            <person name="Henrissat B."/>
            <person name="Grigoriev I.V."/>
            <person name="Hibbett D.S."/>
            <person name="Martin F."/>
            <person name="Nordberg H.P."/>
            <person name="Cantor M.N."/>
            <person name="Hua S.X."/>
        </authorList>
    </citation>
    <scope>NUCLEOTIDE SEQUENCE [LARGE SCALE GENOMIC DNA]</scope>
    <source>
        <strain evidence="1 2">UH-Slu-Lm8-n1</strain>
    </source>
</reference>
<name>A0A0C9ZZD3_9AGAM</name>
<keyword evidence="2" id="KW-1185">Reference proteome</keyword>
<proteinExistence type="predicted"/>
<protein>
    <submittedName>
        <fullName evidence="1">Uncharacterized protein</fullName>
    </submittedName>
</protein>
<evidence type="ECO:0000313" key="1">
    <source>
        <dbReference type="EMBL" id="KIK34886.1"/>
    </source>
</evidence>
<evidence type="ECO:0000313" key="2">
    <source>
        <dbReference type="Proteomes" id="UP000054485"/>
    </source>
</evidence>
<sequence>MMQAYKPKTCPQAVTQPCFPPSASEHTHACHICGCLNNLRFHASSISRQRNLDTGVVVARKRGNDRGRRTVLEASSRRPVKPIEPYMSVARWVGGVVVDCGSQSDVKVASQILGLRL</sequence>
<gene>
    <name evidence="1" type="ORF">CY34DRAFT_812593</name>
</gene>
<dbReference type="Proteomes" id="UP000054485">
    <property type="component" value="Unassembled WGS sequence"/>
</dbReference>
<dbReference type="EMBL" id="KN835691">
    <property type="protein sequence ID" value="KIK34886.1"/>
    <property type="molecule type" value="Genomic_DNA"/>
</dbReference>
<dbReference type="AlphaFoldDB" id="A0A0C9ZZD3"/>
<dbReference type="HOGENOM" id="CLU_2086380_0_0_1"/>
<accession>A0A0C9ZZD3</accession>
<reference evidence="2" key="2">
    <citation type="submission" date="2015-01" db="EMBL/GenBank/DDBJ databases">
        <title>Evolutionary Origins and Diversification of the Mycorrhizal Mutualists.</title>
        <authorList>
            <consortium name="DOE Joint Genome Institute"/>
            <consortium name="Mycorrhizal Genomics Consortium"/>
            <person name="Kohler A."/>
            <person name="Kuo A."/>
            <person name="Nagy L.G."/>
            <person name="Floudas D."/>
            <person name="Copeland A."/>
            <person name="Barry K.W."/>
            <person name="Cichocki N."/>
            <person name="Veneault-Fourrey C."/>
            <person name="LaButti K."/>
            <person name="Lindquist E.A."/>
            <person name="Lipzen A."/>
            <person name="Lundell T."/>
            <person name="Morin E."/>
            <person name="Murat C."/>
            <person name="Riley R."/>
            <person name="Ohm R."/>
            <person name="Sun H."/>
            <person name="Tunlid A."/>
            <person name="Henrissat B."/>
            <person name="Grigoriev I.V."/>
            <person name="Hibbett D.S."/>
            <person name="Martin F."/>
        </authorList>
    </citation>
    <scope>NUCLEOTIDE SEQUENCE [LARGE SCALE GENOMIC DNA]</scope>
    <source>
        <strain evidence="2">UH-Slu-Lm8-n1</strain>
    </source>
</reference>